<feature type="domain" description="CP12" evidence="2">
    <location>
        <begin position="23"/>
        <end position="76"/>
    </location>
</feature>
<dbReference type="GO" id="GO:0009507">
    <property type="term" value="C:chloroplast"/>
    <property type="evidence" value="ECO:0007669"/>
    <property type="project" value="TreeGrafter"/>
</dbReference>
<evidence type="ECO:0000259" key="2">
    <source>
        <dbReference type="SMART" id="SM01093"/>
    </source>
</evidence>
<feature type="compositionally biased region" description="Gly residues" evidence="1">
    <location>
        <begin position="1"/>
        <end position="12"/>
    </location>
</feature>
<dbReference type="PANTHER" id="PTHR33921">
    <property type="entry name" value="CALVIN CYCLE PROTEIN CP12-2, CHLOROPLASTIC"/>
    <property type="match status" value="1"/>
</dbReference>
<evidence type="ECO:0000313" key="3">
    <source>
        <dbReference type="EMBL" id="KAE8723214.1"/>
    </source>
</evidence>
<dbReference type="AlphaFoldDB" id="A0A6A3C352"/>
<evidence type="ECO:0000256" key="1">
    <source>
        <dbReference type="SAM" id="MobiDB-lite"/>
    </source>
</evidence>
<dbReference type="GO" id="GO:0080153">
    <property type="term" value="P:negative regulation of reductive pentose-phosphate cycle"/>
    <property type="evidence" value="ECO:0007669"/>
    <property type="project" value="TreeGrafter"/>
</dbReference>
<organism evidence="3 4">
    <name type="scientific">Hibiscus syriacus</name>
    <name type="common">Rose of Sharon</name>
    <dbReference type="NCBI Taxonomy" id="106335"/>
    <lineage>
        <taxon>Eukaryota</taxon>
        <taxon>Viridiplantae</taxon>
        <taxon>Streptophyta</taxon>
        <taxon>Embryophyta</taxon>
        <taxon>Tracheophyta</taxon>
        <taxon>Spermatophyta</taxon>
        <taxon>Magnoliopsida</taxon>
        <taxon>eudicotyledons</taxon>
        <taxon>Gunneridae</taxon>
        <taxon>Pentapetalae</taxon>
        <taxon>rosids</taxon>
        <taxon>malvids</taxon>
        <taxon>Malvales</taxon>
        <taxon>Malvaceae</taxon>
        <taxon>Malvoideae</taxon>
        <taxon>Hibiscus</taxon>
    </lineage>
</organism>
<sequence>MVSRLGSGGLRGIGAVRGAPDRISDKVEKSIKEAEEACSDDPASGECVATWEEVEELSAAASHAREKQKDDDPLENLT</sequence>
<keyword evidence="4" id="KW-1185">Reference proteome</keyword>
<reference evidence="3" key="1">
    <citation type="submission" date="2019-09" db="EMBL/GenBank/DDBJ databases">
        <title>Draft genome information of white flower Hibiscus syriacus.</title>
        <authorList>
            <person name="Kim Y.-M."/>
        </authorList>
    </citation>
    <scope>NUCLEOTIDE SEQUENCE [LARGE SCALE GENOMIC DNA]</scope>
    <source>
        <strain evidence="3">YM2019G1</strain>
    </source>
</reference>
<dbReference type="PANTHER" id="PTHR33921:SF15">
    <property type="entry name" value="CALVIN CYCLE PROTEIN CP12-2, CHLOROPLASTIC"/>
    <property type="match status" value="1"/>
</dbReference>
<protein>
    <submittedName>
        <fullName evidence="3">Calvin cycle protein CP12-1</fullName>
    </submittedName>
</protein>
<dbReference type="InterPro" id="IPR003823">
    <property type="entry name" value="CP12_dom"/>
</dbReference>
<dbReference type="Pfam" id="PF02672">
    <property type="entry name" value="CP12"/>
    <property type="match status" value="1"/>
</dbReference>
<dbReference type="SMART" id="SM01093">
    <property type="entry name" value="CP12"/>
    <property type="match status" value="1"/>
</dbReference>
<dbReference type="EMBL" id="VEPZ02000534">
    <property type="protein sequence ID" value="KAE8723214.1"/>
    <property type="molecule type" value="Genomic_DNA"/>
</dbReference>
<evidence type="ECO:0000313" key="4">
    <source>
        <dbReference type="Proteomes" id="UP000436088"/>
    </source>
</evidence>
<gene>
    <name evidence="3" type="ORF">F3Y22_tig00012523pilonHSYRG00022</name>
</gene>
<name>A0A6A3C352_HIBSY</name>
<dbReference type="Proteomes" id="UP000436088">
    <property type="component" value="Unassembled WGS sequence"/>
</dbReference>
<dbReference type="InterPro" id="IPR039314">
    <property type="entry name" value="CP12-like"/>
</dbReference>
<feature type="region of interest" description="Disordered" evidence="1">
    <location>
        <begin position="58"/>
        <end position="78"/>
    </location>
</feature>
<feature type="region of interest" description="Disordered" evidence="1">
    <location>
        <begin position="1"/>
        <end position="21"/>
    </location>
</feature>
<accession>A0A6A3C352</accession>
<proteinExistence type="predicted"/>
<comment type="caution">
    <text evidence="3">The sequence shown here is derived from an EMBL/GenBank/DDBJ whole genome shotgun (WGS) entry which is preliminary data.</text>
</comment>